<dbReference type="HAMAP" id="MF_01813">
    <property type="entry name" value="MenG_UbiE_methyltr"/>
    <property type="match status" value="1"/>
</dbReference>
<evidence type="ECO:0000256" key="1">
    <source>
        <dbReference type="ARBA" id="ARBA00022603"/>
    </source>
</evidence>
<accession>A0AAW2HA04</accession>
<comment type="caution">
    <text evidence="7">The sequence shown here is derived from an EMBL/GenBank/DDBJ whole genome shotgun (WGS) entry which is preliminary data.</text>
</comment>
<evidence type="ECO:0000256" key="6">
    <source>
        <dbReference type="HAMAP-Rule" id="MF_03191"/>
    </source>
</evidence>
<comment type="pathway">
    <text evidence="6">Cofactor biosynthesis; ubiquinone biosynthesis.</text>
</comment>
<dbReference type="InterPro" id="IPR023576">
    <property type="entry name" value="UbiE/COQ5_MeTrFase_CS"/>
</dbReference>
<dbReference type="EC" id="2.1.1.201" evidence="6"/>
<evidence type="ECO:0000256" key="2">
    <source>
        <dbReference type="ARBA" id="ARBA00022679"/>
    </source>
</evidence>
<evidence type="ECO:0000313" key="7">
    <source>
        <dbReference type="EMBL" id="KAL0266381.1"/>
    </source>
</evidence>
<dbReference type="PROSITE" id="PS51608">
    <property type="entry name" value="SAM_MT_UBIE"/>
    <property type="match status" value="1"/>
</dbReference>
<dbReference type="EMBL" id="JARGDH010000005">
    <property type="protein sequence ID" value="KAL0266381.1"/>
    <property type="molecule type" value="Genomic_DNA"/>
</dbReference>
<keyword evidence="1 6" id="KW-0489">Methyltransferase</keyword>
<dbReference type="CDD" id="cd02440">
    <property type="entry name" value="AdoMet_MTases"/>
    <property type="match status" value="1"/>
</dbReference>
<keyword evidence="6" id="KW-0496">Mitochondrion</keyword>
<dbReference type="PROSITE" id="PS01183">
    <property type="entry name" value="UBIE_1"/>
    <property type="match status" value="1"/>
</dbReference>
<dbReference type="Pfam" id="PF01209">
    <property type="entry name" value="Ubie_methyltran"/>
    <property type="match status" value="1"/>
</dbReference>
<evidence type="ECO:0000256" key="5">
    <source>
        <dbReference type="ARBA" id="ARBA00046387"/>
    </source>
</evidence>
<comment type="catalytic activity">
    <reaction evidence="6">
        <text>a 2-methoxy-6-(all-trans-polyprenyl)benzene-1,4-diol + S-adenosyl-L-methionine = a 5-methoxy-2-methyl-3-(all-trans-polyprenyl)benzene-1,4-diol + S-adenosyl-L-homocysteine + H(+)</text>
        <dbReference type="Rhea" id="RHEA:28286"/>
        <dbReference type="Rhea" id="RHEA-COMP:10858"/>
        <dbReference type="Rhea" id="RHEA-COMP:10859"/>
        <dbReference type="ChEBI" id="CHEBI:15378"/>
        <dbReference type="ChEBI" id="CHEBI:57856"/>
        <dbReference type="ChEBI" id="CHEBI:59789"/>
        <dbReference type="ChEBI" id="CHEBI:84166"/>
        <dbReference type="ChEBI" id="CHEBI:84167"/>
        <dbReference type="EC" id="2.1.1.201"/>
    </reaction>
</comment>
<comment type="caution">
    <text evidence="6">Lacks conserved residue(s) required for the propagation of feature annotation.</text>
</comment>
<dbReference type="GO" id="GO:0032259">
    <property type="term" value="P:methylation"/>
    <property type="evidence" value="ECO:0007669"/>
    <property type="project" value="UniProtKB-KW"/>
</dbReference>
<comment type="function">
    <text evidence="6">Methyltransferase required for the conversion of 2-polyprenyl-6-methoxy-1,4-benzoquinol (DDMQH2) to 2-polyprenyl-3-methyl-6-methoxy-1,4-benzoquinol (DMQH2).</text>
</comment>
<keyword evidence="3 6" id="KW-0831">Ubiquinone biosynthesis</keyword>
<sequence>MKAATFANRHLFRPFMSLRENVISHQRLSVYSGEMPESARTSHEKIKNNFGFTKIDSEKKQEKVDDVFTTVAAKYDLMNDAMSFGIHRIWKDIFMKRLSPTPGTKLLDVAGGTGDIAFRFLRYLKNEEPPGHVTICDINPKMLEVGRCRSLKLNYCTDRIEWAECNAETLPFENDAFDAYTIAFGIRNVTHITKVLDEAYRVLRPGGRFMCLEFSRINPNLQQLYDEYSFQIIPVMGEVIAGEWKAYQYLVESIRNFPDQESFKELIQQAGFRLVTYENLSFGVVAIHSGFKL</sequence>
<feature type="binding site" evidence="6">
    <location>
        <begin position="166"/>
        <end position="167"/>
    </location>
    <ligand>
        <name>S-adenosyl-L-methionine</name>
        <dbReference type="ChEBI" id="CHEBI:59789"/>
    </ligand>
</feature>
<evidence type="ECO:0000256" key="3">
    <source>
        <dbReference type="ARBA" id="ARBA00022688"/>
    </source>
</evidence>
<gene>
    <name evidence="6" type="primary">coq5</name>
    <name evidence="7" type="ORF">PYX00_008933</name>
</gene>
<dbReference type="NCBIfam" id="TIGR01934">
    <property type="entry name" value="MenG_MenH_UbiE"/>
    <property type="match status" value="1"/>
</dbReference>
<dbReference type="PROSITE" id="PS01184">
    <property type="entry name" value="UBIE_2"/>
    <property type="match status" value="1"/>
</dbReference>
<name>A0AAW2HA04_9NEOP</name>
<protein>
    <recommendedName>
        <fullName evidence="6">2-methoxy-6-polyprenyl-1,4-benzoquinol methylase, mitochondrial</fullName>
        <ecNumber evidence="6">2.1.1.201</ecNumber>
    </recommendedName>
    <alternativeName>
        <fullName evidence="6">Ubiquinone biosynthesis methyltransferase COQ5</fullName>
    </alternativeName>
</protein>
<dbReference type="InterPro" id="IPR029063">
    <property type="entry name" value="SAM-dependent_MTases_sf"/>
</dbReference>
<keyword evidence="4 6" id="KW-0949">S-adenosyl-L-methionine</keyword>
<dbReference type="GO" id="GO:0031314">
    <property type="term" value="C:extrinsic component of mitochondrial inner membrane"/>
    <property type="evidence" value="ECO:0007669"/>
    <property type="project" value="UniProtKB-UniRule"/>
</dbReference>
<dbReference type="SUPFAM" id="SSF53335">
    <property type="entry name" value="S-adenosyl-L-methionine-dependent methyltransferases"/>
    <property type="match status" value="1"/>
</dbReference>
<evidence type="ECO:0000256" key="4">
    <source>
        <dbReference type="ARBA" id="ARBA00022691"/>
    </source>
</evidence>
<dbReference type="AlphaFoldDB" id="A0AAW2HA04"/>
<dbReference type="InterPro" id="IPR004033">
    <property type="entry name" value="UbiE/COQ5_MeTrFase"/>
</dbReference>
<dbReference type="PANTHER" id="PTHR43591">
    <property type="entry name" value="METHYLTRANSFERASE"/>
    <property type="match status" value="1"/>
</dbReference>
<feature type="binding site" evidence="6">
    <location>
        <position position="113"/>
    </location>
    <ligand>
        <name>S-adenosyl-L-methionine</name>
        <dbReference type="ChEBI" id="CHEBI:59789"/>
    </ligand>
</feature>
<reference evidence="7" key="1">
    <citation type="journal article" date="2024" name="Gigascience">
        <title>Chromosome-level genome of the poultry shaft louse Menopon gallinae provides insight into the host-switching and adaptive evolution of parasitic lice.</title>
        <authorList>
            <person name="Xu Y."/>
            <person name="Ma L."/>
            <person name="Liu S."/>
            <person name="Liang Y."/>
            <person name="Liu Q."/>
            <person name="He Z."/>
            <person name="Tian L."/>
            <person name="Duan Y."/>
            <person name="Cai W."/>
            <person name="Li H."/>
            <person name="Song F."/>
        </authorList>
    </citation>
    <scope>NUCLEOTIDE SEQUENCE</scope>
    <source>
        <strain evidence="7">Cailab_2023a</strain>
    </source>
</reference>
<dbReference type="FunFam" id="3.40.50.150:FF:000064">
    <property type="entry name" value="2-methoxy-6-polyprenyl-1,4-benzoquinol methylase, mitochondrial"/>
    <property type="match status" value="1"/>
</dbReference>
<dbReference type="Gene3D" id="3.40.50.150">
    <property type="entry name" value="Vaccinia Virus protein VP39"/>
    <property type="match status" value="1"/>
</dbReference>
<dbReference type="NCBIfam" id="NF001244">
    <property type="entry name" value="PRK00216.1-5"/>
    <property type="match status" value="1"/>
</dbReference>
<keyword evidence="6" id="KW-0472">Membrane</keyword>
<keyword evidence="2 6" id="KW-0808">Transferase</keyword>
<proteinExistence type="inferred from homology"/>
<comment type="subunit">
    <text evidence="5">Component of a multi-subunit COQ enzyme complex, composed of at least COQ3, COQ4, COQ5, COQ6, COQ7 and COQ9. Interacts with PYURF; the interaction is direct, stabilizes COQ5 protein and associates PYURF with COQ enzyme complex.</text>
</comment>
<dbReference type="PANTHER" id="PTHR43591:SF24">
    <property type="entry name" value="2-METHOXY-6-POLYPRENYL-1,4-BENZOQUINOL METHYLASE, MITOCHONDRIAL"/>
    <property type="match status" value="1"/>
</dbReference>
<keyword evidence="6" id="KW-0999">Mitochondrion inner membrane</keyword>
<comment type="similarity">
    <text evidence="6">Belongs to the class I-like SAM-binding methyltransferase superfamily. MenG/UbiE family.</text>
</comment>
<comment type="subcellular location">
    <subcellularLocation>
        <location evidence="6">Mitochondrion inner membrane</location>
        <topology evidence="6">Peripheral membrane protein</topology>
        <orientation evidence="6">Matrix side</orientation>
    </subcellularLocation>
</comment>
<dbReference type="GO" id="GO:0008425">
    <property type="term" value="F:2-methoxy-6-polyprenyl-1,4-benzoquinol methyltransferase activity"/>
    <property type="evidence" value="ECO:0007669"/>
    <property type="project" value="UniProtKB-UniRule"/>
</dbReference>
<organism evidence="7">
    <name type="scientific">Menopon gallinae</name>
    <name type="common">poultry shaft louse</name>
    <dbReference type="NCBI Taxonomy" id="328185"/>
    <lineage>
        <taxon>Eukaryota</taxon>
        <taxon>Metazoa</taxon>
        <taxon>Ecdysozoa</taxon>
        <taxon>Arthropoda</taxon>
        <taxon>Hexapoda</taxon>
        <taxon>Insecta</taxon>
        <taxon>Pterygota</taxon>
        <taxon>Neoptera</taxon>
        <taxon>Paraneoptera</taxon>
        <taxon>Psocodea</taxon>
        <taxon>Troctomorpha</taxon>
        <taxon>Phthiraptera</taxon>
        <taxon>Amblycera</taxon>
        <taxon>Menoponidae</taxon>
        <taxon>Menopon</taxon>
    </lineage>
</organism>
<feature type="binding site" evidence="6">
    <location>
        <position position="137"/>
    </location>
    <ligand>
        <name>S-adenosyl-L-methionine</name>
        <dbReference type="ChEBI" id="CHEBI:59789"/>
    </ligand>
</feature>